<protein>
    <submittedName>
        <fullName evidence="2">Uncharacterized protein</fullName>
    </submittedName>
</protein>
<evidence type="ECO:0000313" key="3">
    <source>
        <dbReference type="Proteomes" id="UP000784919"/>
    </source>
</evidence>
<comment type="caution">
    <text evidence="2">The sequence shown here is derived from an EMBL/GenBank/DDBJ whole genome shotgun (WGS) entry which is preliminary data.</text>
</comment>
<dbReference type="EMBL" id="SRPS01000519">
    <property type="protein sequence ID" value="KAG5956633.1"/>
    <property type="molecule type" value="Genomic_DNA"/>
</dbReference>
<evidence type="ECO:0000313" key="2">
    <source>
        <dbReference type="EMBL" id="KAG5956633.1"/>
    </source>
</evidence>
<reference evidence="2" key="1">
    <citation type="journal article" date="2020" name="bioRxiv">
        <title>Whole genome comparisons of ergot fungi reveals the divergence and evolution of species within the genus Claviceps are the result of varying mechanisms driving genome evolution and host range expansion.</title>
        <authorList>
            <person name="Wyka S.A."/>
            <person name="Mondo S.J."/>
            <person name="Liu M."/>
            <person name="Dettman J."/>
            <person name="Nalam V."/>
            <person name="Broders K.D."/>
        </authorList>
    </citation>
    <scope>NUCLEOTIDE SEQUENCE</scope>
    <source>
        <strain evidence="2">CCC 1102</strain>
    </source>
</reference>
<dbReference type="OrthoDB" id="10453650at2759"/>
<feature type="region of interest" description="Disordered" evidence="1">
    <location>
        <begin position="48"/>
        <end position="146"/>
    </location>
</feature>
<feature type="compositionally biased region" description="Basic and acidic residues" evidence="1">
    <location>
        <begin position="118"/>
        <end position="139"/>
    </location>
</feature>
<feature type="compositionally biased region" description="Acidic residues" evidence="1">
    <location>
        <begin position="48"/>
        <end position="59"/>
    </location>
</feature>
<gene>
    <name evidence="2" type="ORF">E4U56_006447</name>
</gene>
<feature type="compositionally biased region" description="Basic and acidic residues" evidence="1">
    <location>
        <begin position="81"/>
        <end position="93"/>
    </location>
</feature>
<accession>A0A9P7MKC7</accession>
<organism evidence="2 3">
    <name type="scientific">Claviceps arundinis</name>
    <dbReference type="NCBI Taxonomy" id="1623583"/>
    <lineage>
        <taxon>Eukaryota</taxon>
        <taxon>Fungi</taxon>
        <taxon>Dikarya</taxon>
        <taxon>Ascomycota</taxon>
        <taxon>Pezizomycotina</taxon>
        <taxon>Sordariomycetes</taxon>
        <taxon>Hypocreomycetidae</taxon>
        <taxon>Hypocreales</taxon>
        <taxon>Clavicipitaceae</taxon>
        <taxon>Claviceps</taxon>
    </lineage>
</organism>
<sequence length="146" mass="16415">MTSRSIDDDELHQVHPKIITLEKAHEEVRMIFRKVLSDNGVLVNENLIEDTADPSEEDYAANLPELPSVDRTDVGSPLDKTSSDSNKKEEKLPEGPASALPECVHFEEKQASVPTADLDDKPYLRENVDLDDERHKEQSLAEPPEE</sequence>
<dbReference type="Proteomes" id="UP000784919">
    <property type="component" value="Unassembled WGS sequence"/>
</dbReference>
<dbReference type="AlphaFoldDB" id="A0A9P7MKC7"/>
<name>A0A9P7MKC7_9HYPO</name>
<evidence type="ECO:0000256" key="1">
    <source>
        <dbReference type="SAM" id="MobiDB-lite"/>
    </source>
</evidence>
<proteinExistence type="predicted"/>